<evidence type="ECO:0000256" key="1">
    <source>
        <dbReference type="SAM" id="MobiDB-lite"/>
    </source>
</evidence>
<accession>A0A5P9QB60</accession>
<dbReference type="Proteomes" id="UP000326702">
    <property type="component" value="Chromosome"/>
</dbReference>
<gene>
    <name evidence="3" type="ORF">KDY119_02210</name>
</gene>
<dbReference type="KEGG" id="lxl:KDY119_02210"/>
<proteinExistence type="predicted"/>
<evidence type="ECO:0000313" key="3">
    <source>
        <dbReference type="EMBL" id="QFU98691.1"/>
    </source>
</evidence>
<organism evidence="3 4">
    <name type="scientific">Luteimicrobium xylanilyticum</name>
    <dbReference type="NCBI Taxonomy" id="1133546"/>
    <lineage>
        <taxon>Bacteria</taxon>
        <taxon>Bacillati</taxon>
        <taxon>Actinomycetota</taxon>
        <taxon>Actinomycetes</taxon>
        <taxon>Micrococcales</taxon>
        <taxon>Luteimicrobium</taxon>
    </lineage>
</organism>
<name>A0A5P9QB60_9MICO</name>
<keyword evidence="2" id="KW-0812">Transmembrane</keyword>
<keyword evidence="2" id="KW-0472">Membrane</keyword>
<feature type="region of interest" description="Disordered" evidence="1">
    <location>
        <begin position="1"/>
        <end position="29"/>
    </location>
</feature>
<dbReference type="EMBL" id="CP045529">
    <property type="protein sequence ID" value="QFU98691.1"/>
    <property type="molecule type" value="Genomic_DNA"/>
</dbReference>
<sequence length="123" mass="13477">MSQSSSQSHEPLPEGMVSHVELTPEEQDAHVRSTRRFDLRRIIGAIFVLYGVIVLIVGLADPTADKAKTGGIAINVWTGIVMFVVGGLFFLWDRLRPVPAEDILASYEEEEEERAAGEGRGVA</sequence>
<evidence type="ECO:0000256" key="2">
    <source>
        <dbReference type="SAM" id="Phobius"/>
    </source>
</evidence>
<dbReference type="AlphaFoldDB" id="A0A5P9QB60"/>
<dbReference type="RefSeq" id="WP_227994305.1">
    <property type="nucleotide sequence ID" value="NZ_BAABIH010000017.1"/>
</dbReference>
<feature type="transmembrane region" description="Helical" evidence="2">
    <location>
        <begin position="42"/>
        <end position="60"/>
    </location>
</feature>
<evidence type="ECO:0000313" key="4">
    <source>
        <dbReference type="Proteomes" id="UP000326702"/>
    </source>
</evidence>
<keyword evidence="2" id="KW-1133">Transmembrane helix</keyword>
<reference evidence="3 4" key="1">
    <citation type="submission" date="2019-10" db="EMBL/GenBank/DDBJ databases">
        <title>Genome sequence of Luteimicrobium xylanilyticum HY-24.</title>
        <authorList>
            <person name="Kim D.Y."/>
            <person name="Park H.-Y."/>
        </authorList>
    </citation>
    <scope>NUCLEOTIDE SEQUENCE [LARGE SCALE GENOMIC DNA]</scope>
    <source>
        <strain evidence="3 4">HY-24</strain>
    </source>
</reference>
<feature type="transmembrane region" description="Helical" evidence="2">
    <location>
        <begin position="72"/>
        <end position="92"/>
    </location>
</feature>
<keyword evidence="4" id="KW-1185">Reference proteome</keyword>
<protein>
    <submittedName>
        <fullName evidence="3">Uncharacterized protein</fullName>
    </submittedName>
</protein>